<name>A0ABR2HF89_9EUKA</name>
<evidence type="ECO:0000313" key="3">
    <source>
        <dbReference type="Proteomes" id="UP001470230"/>
    </source>
</evidence>
<evidence type="ECO:0000313" key="2">
    <source>
        <dbReference type="EMBL" id="KAK8846111.1"/>
    </source>
</evidence>
<gene>
    <name evidence="2" type="ORF">M9Y10_020113</name>
</gene>
<proteinExistence type="predicted"/>
<feature type="region of interest" description="Disordered" evidence="1">
    <location>
        <begin position="1"/>
        <end position="55"/>
    </location>
</feature>
<feature type="compositionally biased region" description="Low complexity" evidence="1">
    <location>
        <begin position="36"/>
        <end position="48"/>
    </location>
</feature>
<sequence length="112" mass="13007">MLSEGNQQFPEPLQQSSNENAHTLDQNEINTDNSANDQDSQTDNTNNTSDDENAGDEALVDMFSYYFLEFLKETEKLSSPTPSYFAQLSNDEKHLLRVFKQYYNEYKIQTEF</sequence>
<protein>
    <submittedName>
        <fullName evidence="2">Uncharacterized protein</fullName>
    </submittedName>
</protein>
<accession>A0ABR2HF89</accession>
<reference evidence="2 3" key="1">
    <citation type="submission" date="2024-04" db="EMBL/GenBank/DDBJ databases">
        <title>Tritrichomonas musculus Genome.</title>
        <authorList>
            <person name="Alves-Ferreira E."/>
            <person name="Grigg M."/>
            <person name="Lorenzi H."/>
            <person name="Galac M."/>
        </authorList>
    </citation>
    <scope>NUCLEOTIDE SEQUENCE [LARGE SCALE GENOMIC DNA]</scope>
    <source>
        <strain evidence="2 3">EAF2021</strain>
    </source>
</reference>
<dbReference type="EMBL" id="JAPFFF010000029">
    <property type="protein sequence ID" value="KAK8846111.1"/>
    <property type="molecule type" value="Genomic_DNA"/>
</dbReference>
<organism evidence="2 3">
    <name type="scientific">Tritrichomonas musculus</name>
    <dbReference type="NCBI Taxonomy" id="1915356"/>
    <lineage>
        <taxon>Eukaryota</taxon>
        <taxon>Metamonada</taxon>
        <taxon>Parabasalia</taxon>
        <taxon>Tritrichomonadida</taxon>
        <taxon>Tritrichomonadidae</taxon>
        <taxon>Tritrichomonas</taxon>
    </lineage>
</organism>
<evidence type="ECO:0000256" key="1">
    <source>
        <dbReference type="SAM" id="MobiDB-lite"/>
    </source>
</evidence>
<comment type="caution">
    <text evidence="2">The sequence shown here is derived from an EMBL/GenBank/DDBJ whole genome shotgun (WGS) entry which is preliminary data.</text>
</comment>
<dbReference type="Proteomes" id="UP001470230">
    <property type="component" value="Unassembled WGS sequence"/>
</dbReference>
<keyword evidence="3" id="KW-1185">Reference proteome</keyword>
<feature type="compositionally biased region" description="Polar residues" evidence="1">
    <location>
        <begin position="1"/>
        <end position="35"/>
    </location>
</feature>